<dbReference type="GO" id="GO:0008360">
    <property type="term" value="P:regulation of cell shape"/>
    <property type="evidence" value="ECO:0007669"/>
    <property type="project" value="UniProtKB-UniRule"/>
</dbReference>
<evidence type="ECO:0000256" key="2">
    <source>
        <dbReference type="ARBA" id="ARBA00005992"/>
    </source>
</evidence>
<dbReference type="PANTHER" id="PTHR30582:SF24">
    <property type="entry name" value="L,D-TRANSPEPTIDASE ERFK_SRFK-RELATED"/>
    <property type="match status" value="1"/>
</dbReference>
<dbReference type="EMBL" id="JAMC01000001">
    <property type="protein sequence ID" value="KEJ90396.1"/>
    <property type="molecule type" value="Genomic_DNA"/>
</dbReference>
<dbReference type="Pfam" id="PF03734">
    <property type="entry name" value="YkuD"/>
    <property type="match status" value="1"/>
</dbReference>
<dbReference type="GO" id="GO:0016757">
    <property type="term" value="F:glycosyltransferase activity"/>
    <property type="evidence" value="ECO:0007669"/>
    <property type="project" value="UniProtKB-KW"/>
</dbReference>
<keyword evidence="8 9" id="KW-0961">Cell wall biogenesis/degradation</keyword>
<accession>A0A073ILM0</accession>
<protein>
    <recommendedName>
        <fullName evidence="11">L,D-TPase catalytic domain-containing protein</fullName>
    </recommendedName>
</protein>
<dbReference type="InterPro" id="IPR005490">
    <property type="entry name" value="LD_TPept_cat_dom"/>
</dbReference>
<comment type="caution">
    <text evidence="12">The sequence shown here is derived from an EMBL/GenBank/DDBJ whole genome shotgun (WGS) entry which is preliminary data.</text>
</comment>
<dbReference type="InterPro" id="IPR050979">
    <property type="entry name" value="LD-transpeptidase"/>
</dbReference>
<evidence type="ECO:0000259" key="11">
    <source>
        <dbReference type="PROSITE" id="PS52029"/>
    </source>
</evidence>
<dbReference type="GO" id="GO:0071972">
    <property type="term" value="F:peptidoglycan L,D-transpeptidase activity"/>
    <property type="evidence" value="ECO:0007669"/>
    <property type="project" value="TreeGrafter"/>
</dbReference>
<evidence type="ECO:0000313" key="12">
    <source>
        <dbReference type="EMBL" id="KEJ90396.1"/>
    </source>
</evidence>
<evidence type="ECO:0000256" key="5">
    <source>
        <dbReference type="ARBA" id="ARBA00022801"/>
    </source>
</evidence>
<reference evidence="12 13" key="1">
    <citation type="submission" date="2014-01" db="EMBL/GenBank/DDBJ databases">
        <title>Sulfitobacter donghicola JCM 14565 Genome Sequencing.</title>
        <authorList>
            <person name="Lai Q."/>
            <person name="Hong Z."/>
        </authorList>
    </citation>
    <scope>NUCLEOTIDE SEQUENCE [LARGE SCALE GENOMIC DNA]</scope>
    <source>
        <strain evidence="12 13">JCM 14565</strain>
    </source>
</reference>
<evidence type="ECO:0000256" key="7">
    <source>
        <dbReference type="ARBA" id="ARBA00022984"/>
    </source>
</evidence>
<dbReference type="GO" id="GO:0005576">
    <property type="term" value="C:extracellular region"/>
    <property type="evidence" value="ECO:0007669"/>
    <property type="project" value="TreeGrafter"/>
</dbReference>
<evidence type="ECO:0000313" key="13">
    <source>
        <dbReference type="Proteomes" id="UP000027734"/>
    </source>
</evidence>
<keyword evidence="5" id="KW-0378">Hydrolase</keyword>
<keyword evidence="4" id="KW-0808">Transferase</keyword>
<keyword evidence="7 9" id="KW-0573">Peptidoglycan synthesis</keyword>
<feature type="chain" id="PRO_5001689815" description="L,D-TPase catalytic domain-containing protein" evidence="10">
    <location>
        <begin position="25"/>
        <end position="186"/>
    </location>
</feature>
<dbReference type="CDD" id="cd16913">
    <property type="entry name" value="YkuD_like"/>
    <property type="match status" value="1"/>
</dbReference>
<evidence type="ECO:0000256" key="8">
    <source>
        <dbReference type="ARBA" id="ARBA00023316"/>
    </source>
</evidence>
<feature type="active site" description="Proton donor/acceptor" evidence="9">
    <location>
        <position position="146"/>
    </location>
</feature>
<evidence type="ECO:0000256" key="1">
    <source>
        <dbReference type="ARBA" id="ARBA00004752"/>
    </source>
</evidence>
<keyword evidence="6 9" id="KW-0133">Cell shape</keyword>
<comment type="pathway">
    <text evidence="1 9">Cell wall biogenesis; peptidoglycan biosynthesis.</text>
</comment>
<dbReference type="InterPro" id="IPR038063">
    <property type="entry name" value="Transpep_catalytic_dom"/>
</dbReference>
<feature type="active site" description="Nucleophile" evidence="9">
    <location>
        <position position="162"/>
    </location>
</feature>
<evidence type="ECO:0000256" key="10">
    <source>
        <dbReference type="SAM" id="SignalP"/>
    </source>
</evidence>
<name>A0A073ILM0_9RHOB</name>
<comment type="similarity">
    <text evidence="2">Belongs to the YkuD family.</text>
</comment>
<gene>
    <name evidence="12" type="ORF">DSW25_00305</name>
</gene>
<dbReference type="PANTHER" id="PTHR30582">
    <property type="entry name" value="L,D-TRANSPEPTIDASE"/>
    <property type="match status" value="1"/>
</dbReference>
<sequence length="186" mass="20909">MSLFDRRSLILTGAAALAAGPTFAATSNYQVPNHLRPRIVDIKDRFRPNEIHVDPGQFALYWTMADGKAIRYSVGIGRAGRYKSGTFRIRRKAEWPRWTPTQAMIRREPHIYAKHAAGMKGGGQNPLGARALYLYSGDRDTYLRIHGTPKPQTVAARVSNGCVRMINEHVIDLYNRVPNGTRVVLH</sequence>
<dbReference type="RefSeq" id="WP_037951348.1">
    <property type="nucleotide sequence ID" value="NZ_JAMC01000001.1"/>
</dbReference>
<dbReference type="GO" id="GO:0018104">
    <property type="term" value="P:peptidoglycan-protein cross-linking"/>
    <property type="evidence" value="ECO:0007669"/>
    <property type="project" value="TreeGrafter"/>
</dbReference>
<proteinExistence type="inferred from homology"/>
<keyword evidence="13" id="KW-1185">Reference proteome</keyword>
<evidence type="ECO:0000256" key="4">
    <source>
        <dbReference type="ARBA" id="ARBA00022679"/>
    </source>
</evidence>
<keyword evidence="3" id="KW-0328">Glycosyltransferase</keyword>
<evidence type="ECO:0000256" key="9">
    <source>
        <dbReference type="PROSITE-ProRule" id="PRU01373"/>
    </source>
</evidence>
<evidence type="ECO:0000256" key="3">
    <source>
        <dbReference type="ARBA" id="ARBA00022676"/>
    </source>
</evidence>
<feature type="signal peptide" evidence="10">
    <location>
        <begin position="1"/>
        <end position="24"/>
    </location>
</feature>
<feature type="domain" description="L,D-TPase catalytic" evidence="11">
    <location>
        <begin position="49"/>
        <end position="186"/>
    </location>
</feature>
<organism evidence="12 13">
    <name type="scientific">Sulfitobacter donghicola DSW-25 = KCTC 12864 = JCM 14565</name>
    <dbReference type="NCBI Taxonomy" id="1300350"/>
    <lineage>
        <taxon>Bacteria</taxon>
        <taxon>Pseudomonadati</taxon>
        <taxon>Pseudomonadota</taxon>
        <taxon>Alphaproteobacteria</taxon>
        <taxon>Rhodobacterales</taxon>
        <taxon>Roseobacteraceae</taxon>
        <taxon>Sulfitobacter</taxon>
    </lineage>
</organism>
<dbReference type="GO" id="GO:0071555">
    <property type="term" value="P:cell wall organization"/>
    <property type="evidence" value="ECO:0007669"/>
    <property type="project" value="UniProtKB-UniRule"/>
</dbReference>
<dbReference type="eggNOG" id="COG1376">
    <property type="taxonomic scope" value="Bacteria"/>
</dbReference>
<dbReference type="Proteomes" id="UP000027734">
    <property type="component" value="Unassembled WGS sequence"/>
</dbReference>
<dbReference type="Gene3D" id="2.40.440.10">
    <property type="entry name" value="L,D-transpeptidase catalytic domain-like"/>
    <property type="match status" value="1"/>
</dbReference>
<dbReference type="STRING" id="1300350.Z948_1347"/>
<keyword evidence="10" id="KW-0732">Signal</keyword>
<evidence type="ECO:0000256" key="6">
    <source>
        <dbReference type="ARBA" id="ARBA00022960"/>
    </source>
</evidence>
<dbReference type="PROSITE" id="PS52029">
    <property type="entry name" value="LD_TPASE"/>
    <property type="match status" value="1"/>
</dbReference>
<dbReference type="SUPFAM" id="SSF141523">
    <property type="entry name" value="L,D-transpeptidase catalytic domain-like"/>
    <property type="match status" value="1"/>
</dbReference>
<dbReference type="AlphaFoldDB" id="A0A073ILM0"/>
<dbReference type="OrthoDB" id="9795305at2"/>
<dbReference type="UniPathway" id="UPA00219"/>